<evidence type="ECO:0000313" key="6">
    <source>
        <dbReference type="EMBL" id="SFK69257.1"/>
    </source>
</evidence>
<feature type="transmembrane region" description="Helical" evidence="5">
    <location>
        <begin position="407"/>
        <end position="428"/>
    </location>
</feature>
<proteinExistence type="predicted"/>
<dbReference type="PANTHER" id="PTHR47547:SF1">
    <property type="entry name" value="ASPARTATE-PROTON SYMPORTER"/>
    <property type="match status" value="1"/>
</dbReference>
<feature type="transmembrane region" description="Helical" evidence="5">
    <location>
        <begin position="348"/>
        <end position="367"/>
    </location>
</feature>
<organism evidence="6 7">
    <name type="scientific">Amycolatopsis sacchari</name>
    <dbReference type="NCBI Taxonomy" id="115433"/>
    <lineage>
        <taxon>Bacteria</taxon>
        <taxon>Bacillati</taxon>
        <taxon>Actinomycetota</taxon>
        <taxon>Actinomycetes</taxon>
        <taxon>Pseudonocardiales</taxon>
        <taxon>Pseudonocardiaceae</taxon>
        <taxon>Amycolatopsis</taxon>
    </lineage>
</organism>
<feature type="transmembrane region" description="Helical" evidence="5">
    <location>
        <begin position="373"/>
        <end position="395"/>
    </location>
</feature>
<dbReference type="Proteomes" id="UP000199025">
    <property type="component" value="Unassembled WGS sequence"/>
</dbReference>
<evidence type="ECO:0000256" key="3">
    <source>
        <dbReference type="ARBA" id="ARBA00022989"/>
    </source>
</evidence>
<dbReference type="STRING" id="115433.SAMN05421835_12911"/>
<feature type="transmembrane region" description="Helical" evidence="5">
    <location>
        <begin position="55"/>
        <end position="79"/>
    </location>
</feature>
<feature type="transmembrane region" description="Helical" evidence="5">
    <location>
        <begin position="20"/>
        <end position="43"/>
    </location>
</feature>
<feature type="transmembrane region" description="Helical" evidence="5">
    <location>
        <begin position="166"/>
        <end position="187"/>
    </location>
</feature>
<keyword evidence="4 5" id="KW-0472">Membrane</keyword>
<gene>
    <name evidence="6" type="ORF">SAMN05421835_12911</name>
</gene>
<dbReference type="Pfam" id="PF13520">
    <property type="entry name" value="AA_permease_2"/>
    <property type="match status" value="1"/>
</dbReference>
<reference evidence="6 7" key="1">
    <citation type="submission" date="2016-10" db="EMBL/GenBank/DDBJ databases">
        <authorList>
            <person name="de Groot N.N."/>
        </authorList>
    </citation>
    <scope>NUCLEOTIDE SEQUENCE [LARGE SCALE GENOMIC DNA]</scope>
    <source>
        <strain evidence="6 7">DSM 44468</strain>
    </source>
</reference>
<comment type="subcellular location">
    <subcellularLocation>
        <location evidence="1">Membrane</location>
        <topology evidence="1">Multi-pass membrane protein</topology>
    </subcellularLocation>
</comment>
<feature type="transmembrane region" description="Helical" evidence="5">
    <location>
        <begin position="91"/>
        <end position="110"/>
    </location>
</feature>
<feature type="transmembrane region" description="Helical" evidence="5">
    <location>
        <begin position="492"/>
        <end position="509"/>
    </location>
</feature>
<dbReference type="AlphaFoldDB" id="A0A1I4BM42"/>
<keyword evidence="3 5" id="KW-1133">Transmembrane helix</keyword>
<dbReference type="PIRSF" id="PIRSF006060">
    <property type="entry name" value="AA_transporter"/>
    <property type="match status" value="1"/>
</dbReference>
<dbReference type="GO" id="GO:0016020">
    <property type="term" value="C:membrane"/>
    <property type="evidence" value="ECO:0007669"/>
    <property type="project" value="UniProtKB-SubCell"/>
</dbReference>
<sequence>MSSVSTPVSNDARLKKKLGWFSLASMTFASMMGSGWLLASYYAAQTAGPASIVSWIIAGGATVLIGFIYAHLGVALPLAGGNVRWPRMTSGPFVGAIVGWAAFVQISVATPGETTAIIQYVSSSVPGLFGNGHLTPLGLAAAVAILTLFVALNYFGVVLMARLNNVLVAFKVVVPVVAVVCIIYSGFDSDNIALGGGWAPYGPGSALTATTSGGLLFAFAGVMTPAVMSGEARNPRRDVPLGLFAAVGAVLVIYVGLQIAYLVGVPGDLLSGTGWAGVNFTSPFAQIAVLLMMHWLATLLIVDSVVAPAGTLFTSTAWKARVTYGLAEDRMLPGAVAGVHRGSGIPRWALLVNLAVAIFFLLVFQSWHELVKVAGFFLAIVYAGASVAAGTIDLHPGRADTRPWLRHAYPVAGLSFVVSGLLLFWSGWRNGRDGFLIILALFVVYLLVNHVGPKRRSLAEVKDGLWFGVFITGVVLVSFLGTYGGLGVLAEPWGSLVVAVIALLCYRWGTLKARARIAAQAPVEEATAAP</sequence>
<keyword evidence="7" id="KW-1185">Reference proteome</keyword>
<feature type="transmembrane region" description="Helical" evidence="5">
    <location>
        <begin position="464"/>
        <end position="486"/>
    </location>
</feature>
<feature type="transmembrane region" description="Helical" evidence="5">
    <location>
        <begin position="434"/>
        <end position="452"/>
    </location>
</feature>
<feature type="transmembrane region" description="Helical" evidence="5">
    <location>
        <begin position="207"/>
        <end position="227"/>
    </location>
</feature>
<feature type="transmembrane region" description="Helical" evidence="5">
    <location>
        <begin position="137"/>
        <end position="159"/>
    </location>
</feature>
<evidence type="ECO:0000256" key="4">
    <source>
        <dbReference type="ARBA" id="ARBA00023136"/>
    </source>
</evidence>
<protein>
    <submittedName>
        <fullName evidence="6">Amino acid transporter</fullName>
    </submittedName>
</protein>
<accession>A0A1I4BM42</accession>
<name>A0A1I4BM42_9PSEU</name>
<dbReference type="GO" id="GO:0022857">
    <property type="term" value="F:transmembrane transporter activity"/>
    <property type="evidence" value="ECO:0007669"/>
    <property type="project" value="InterPro"/>
</dbReference>
<feature type="transmembrane region" description="Helical" evidence="5">
    <location>
        <begin position="239"/>
        <end position="263"/>
    </location>
</feature>
<dbReference type="Gene3D" id="1.20.1740.10">
    <property type="entry name" value="Amino acid/polyamine transporter I"/>
    <property type="match status" value="1"/>
</dbReference>
<dbReference type="PANTHER" id="PTHR47547">
    <property type="match status" value="1"/>
</dbReference>
<dbReference type="EMBL" id="FORP01000029">
    <property type="protein sequence ID" value="SFK69257.1"/>
    <property type="molecule type" value="Genomic_DNA"/>
</dbReference>
<evidence type="ECO:0000256" key="5">
    <source>
        <dbReference type="SAM" id="Phobius"/>
    </source>
</evidence>
<keyword evidence="2 5" id="KW-0812">Transmembrane</keyword>
<feature type="transmembrane region" description="Helical" evidence="5">
    <location>
        <begin position="283"/>
        <end position="302"/>
    </location>
</feature>
<evidence type="ECO:0000256" key="2">
    <source>
        <dbReference type="ARBA" id="ARBA00022692"/>
    </source>
</evidence>
<dbReference type="InterPro" id="IPR052962">
    <property type="entry name" value="AA_Transporter_AGT"/>
</dbReference>
<dbReference type="RefSeq" id="WP_091515188.1">
    <property type="nucleotide sequence ID" value="NZ_CBDQZW010000084.1"/>
</dbReference>
<evidence type="ECO:0000313" key="7">
    <source>
        <dbReference type="Proteomes" id="UP000199025"/>
    </source>
</evidence>
<dbReference type="OrthoDB" id="9762947at2"/>
<dbReference type="InterPro" id="IPR002293">
    <property type="entry name" value="AA/rel_permease1"/>
</dbReference>
<evidence type="ECO:0000256" key="1">
    <source>
        <dbReference type="ARBA" id="ARBA00004141"/>
    </source>
</evidence>